<keyword evidence="3" id="KW-0496">Mitochondrion</keyword>
<evidence type="ECO:0000256" key="4">
    <source>
        <dbReference type="ARBA" id="ARBA00023157"/>
    </source>
</evidence>
<dbReference type="PANTHER" id="PTHR15590:SF0">
    <property type="entry name" value="CX9C MOTIF-CONTAINING PROTEIN 4"/>
    <property type="match status" value="1"/>
</dbReference>
<protein>
    <submittedName>
        <fullName evidence="5">Protein p8 MTCP-1</fullName>
    </submittedName>
</protein>
<evidence type="ECO:0000313" key="5">
    <source>
        <dbReference type="EMBL" id="EFN77414.1"/>
    </source>
</evidence>
<dbReference type="SUPFAM" id="SSF47072">
    <property type="entry name" value="Cysteine alpha-hairpin motif"/>
    <property type="match status" value="1"/>
</dbReference>
<dbReference type="OMA" id="FACKLQK"/>
<sequence length="93" mass="10765">MTTVDPCKQFACKLQKCLNDNIYQPSHCQSVIEELRICCKKHTRDSLVCDGIDITRQYQHNTIDFVSLIFALFEICSYFFSKIAYNSSSITIK</sequence>
<evidence type="ECO:0000313" key="6">
    <source>
        <dbReference type="Proteomes" id="UP000008237"/>
    </source>
</evidence>
<dbReference type="InterPro" id="IPR009069">
    <property type="entry name" value="Cys_alpha_HP_mot_SF"/>
</dbReference>
<reference evidence="5 6" key="1">
    <citation type="journal article" date="2010" name="Science">
        <title>Genomic comparison of the ants Camponotus floridanus and Harpegnathos saltator.</title>
        <authorList>
            <person name="Bonasio R."/>
            <person name="Zhang G."/>
            <person name="Ye C."/>
            <person name="Mutti N.S."/>
            <person name="Fang X."/>
            <person name="Qin N."/>
            <person name="Donahue G."/>
            <person name="Yang P."/>
            <person name="Li Q."/>
            <person name="Li C."/>
            <person name="Zhang P."/>
            <person name="Huang Z."/>
            <person name="Berger S.L."/>
            <person name="Reinberg D."/>
            <person name="Wang J."/>
            <person name="Liebig J."/>
        </authorList>
    </citation>
    <scope>NUCLEOTIDE SEQUENCE [LARGE SCALE GENOMIC DNA]</scope>
    <source>
        <strain evidence="5 6">R22 G/1</strain>
    </source>
</reference>
<name>E2C428_HARSA</name>
<keyword evidence="6" id="KW-1185">Reference proteome</keyword>
<comment type="subcellular location">
    <subcellularLocation>
        <location evidence="1">Mitochondrion</location>
    </subcellularLocation>
</comment>
<evidence type="ECO:0000256" key="1">
    <source>
        <dbReference type="ARBA" id="ARBA00004173"/>
    </source>
</evidence>
<organism evidence="6">
    <name type="scientific">Harpegnathos saltator</name>
    <name type="common">Jerdon's jumping ant</name>
    <dbReference type="NCBI Taxonomy" id="610380"/>
    <lineage>
        <taxon>Eukaryota</taxon>
        <taxon>Metazoa</taxon>
        <taxon>Ecdysozoa</taxon>
        <taxon>Arthropoda</taxon>
        <taxon>Hexapoda</taxon>
        <taxon>Insecta</taxon>
        <taxon>Pterygota</taxon>
        <taxon>Neoptera</taxon>
        <taxon>Endopterygota</taxon>
        <taxon>Hymenoptera</taxon>
        <taxon>Apocrita</taxon>
        <taxon>Aculeata</taxon>
        <taxon>Formicoidea</taxon>
        <taxon>Formicidae</taxon>
        <taxon>Ponerinae</taxon>
        <taxon>Ponerini</taxon>
        <taxon>Harpegnathos</taxon>
    </lineage>
</organism>
<dbReference type="Pfam" id="PF08991">
    <property type="entry name" value="CMC4"/>
    <property type="match status" value="1"/>
</dbReference>
<evidence type="ECO:0000256" key="2">
    <source>
        <dbReference type="ARBA" id="ARBA00009858"/>
    </source>
</evidence>
<dbReference type="PANTHER" id="PTHR15590">
    <property type="entry name" value="CX9C MOTIF-CONTAINING PROTEIN 4"/>
    <property type="match status" value="1"/>
</dbReference>
<dbReference type="GO" id="GO:0005758">
    <property type="term" value="C:mitochondrial intermembrane space"/>
    <property type="evidence" value="ECO:0007669"/>
    <property type="project" value="TreeGrafter"/>
</dbReference>
<gene>
    <name evidence="5" type="ORF">EAI_14545</name>
</gene>
<comment type="similarity">
    <text evidence="2">Belongs to the CMC4 family.</text>
</comment>
<dbReference type="EMBL" id="GL452364">
    <property type="protein sequence ID" value="EFN77414.1"/>
    <property type="molecule type" value="Genomic_DNA"/>
</dbReference>
<keyword evidence="4" id="KW-1015">Disulfide bond</keyword>
<proteinExistence type="inferred from homology"/>
<dbReference type="PROSITE" id="PS51808">
    <property type="entry name" value="CHCH"/>
    <property type="match status" value="1"/>
</dbReference>
<evidence type="ECO:0000256" key="3">
    <source>
        <dbReference type="ARBA" id="ARBA00023128"/>
    </source>
</evidence>
<dbReference type="AlphaFoldDB" id="E2C428"/>
<dbReference type="FunCoup" id="E2C428">
    <property type="interactions" value="16"/>
</dbReference>
<dbReference type="Gene3D" id="1.10.287.1130">
    <property type="entry name" value="CytochromE C oxidase copper chaperone"/>
    <property type="match status" value="1"/>
</dbReference>
<dbReference type="InParanoid" id="E2C428"/>
<dbReference type="STRING" id="610380.E2C428"/>
<dbReference type="Proteomes" id="UP000008237">
    <property type="component" value="Unassembled WGS sequence"/>
</dbReference>
<dbReference type="InterPro" id="IPR027179">
    <property type="entry name" value="CMC4"/>
</dbReference>
<accession>E2C428</accession>
<dbReference type="OrthoDB" id="13601at2759"/>